<dbReference type="InterPro" id="IPR045694">
    <property type="entry name" value="DUF6058"/>
</dbReference>
<dbReference type="RefSeq" id="WP_236402211.1">
    <property type="nucleotide sequence ID" value="NZ_JAKJHZ010000007.1"/>
</dbReference>
<sequence length="167" mass="18077">MGDDSLTQVRDRFVAVNGDHPMTPEDDAYVRKHFVPAAPGAIDLMLEGRLPLPSYVLSDGTPMVPATHGTLAEVAGGLDRLHDWFVAFWDDRATGEEEWAAYLSGQYVCLREVTPARIIAKTERIADATRAEGCCAATRTTRSAAACSARRSMASSRWPGSTSCCCP</sequence>
<comment type="caution">
    <text evidence="1">The sequence shown here is derived from an EMBL/GenBank/DDBJ whole genome shotgun (WGS) entry which is preliminary data.</text>
</comment>
<keyword evidence="2" id="KW-1185">Reference proteome</keyword>
<dbReference type="Pfam" id="PF19531">
    <property type="entry name" value="DUF6058"/>
    <property type="match status" value="1"/>
</dbReference>
<evidence type="ECO:0000313" key="1">
    <source>
        <dbReference type="EMBL" id="MCF6378339.1"/>
    </source>
</evidence>
<proteinExistence type="predicted"/>
<protein>
    <submittedName>
        <fullName evidence="1">DUF6058 family natural product biosynthesis protein</fullName>
    </submittedName>
</protein>
<evidence type="ECO:0000313" key="2">
    <source>
        <dbReference type="Proteomes" id="UP001201161"/>
    </source>
</evidence>
<reference evidence="1 2" key="1">
    <citation type="submission" date="2022-01" db="EMBL/GenBank/DDBJ databases">
        <title>Nocardioides sp. nov., an actinomycete isolated from mining soil.</title>
        <authorList>
            <person name="Liu L."/>
        </authorList>
    </citation>
    <scope>NUCLEOTIDE SEQUENCE [LARGE SCALE GENOMIC DNA]</scope>
    <source>
        <strain evidence="1 2">KLBMP 9356</strain>
    </source>
</reference>
<gene>
    <name evidence="1" type="ORF">L2K70_12060</name>
</gene>
<organism evidence="1 2">
    <name type="scientific">Nocardioides potassii</name>
    <dbReference type="NCBI Taxonomy" id="2911371"/>
    <lineage>
        <taxon>Bacteria</taxon>
        <taxon>Bacillati</taxon>
        <taxon>Actinomycetota</taxon>
        <taxon>Actinomycetes</taxon>
        <taxon>Propionibacteriales</taxon>
        <taxon>Nocardioidaceae</taxon>
        <taxon>Nocardioides</taxon>
    </lineage>
</organism>
<dbReference type="Proteomes" id="UP001201161">
    <property type="component" value="Unassembled WGS sequence"/>
</dbReference>
<name>A0ABS9HCW3_9ACTN</name>
<dbReference type="EMBL" id="JAKJHZ010000007">
    <property type="protein sequence ID" value="MCF6378339.1"/>
    <property type="molecule type" value="Genomic_DNA"/>
</dbReference>
<accession>A0ABS9HCW3</accession>